<dbReference type="AlphaFoldDB" id="A0A7J8S0V0"/>
<feature type="transmembrane region" description="Helical" evidence="2">
    <location>
        <begin position="36"/>
        <end position="55"/>
    </location>
</feature>
<keyword evidence="2" id="KW-1133">Transmembrane helix</keyword>
<organism evidence="3 4">
    <name type="scientific">Gossypium davidsonii</name>
    <name type="common">Davidson's cotton</name>
    <name type="synonym">Gossypium klotzschianum subsp. davidsonii</name>
    <dbReference type="NCBI Taxonomy" id="34287"/>
    <lineage>
        <taxon>Eukaryota</taxon>
        <taxon>Viridiplantae</taxon>
        <taxon>Streptophyta</taxon>
        <taxon>Embryophyta</taxon>
        <taxon>Tracheophyta</taxon>
        <taxon>Spermatophyta</taxon>
        <taxon>Magnoliopsida</taxon>
        <taxon>eudicotyledons</taxon>
        <taxon>Gunneridae</taxon>
        <taxon>Pentapetalae</taxon>
        <taxon>rosids</taxon>
        <taxon>malvids</taxon>
        <taxon>Malvales</taxon>
        <taxon>Malvaceae</taxon>
        <taxon>Malvoideae</taxon>
        <taxon>Gossypium</taxon>
    </lineage>
</organism>
<dbReference type="Proteomes" id="UP000593561">
    <property type="component" value="Unassembled WGS sequence"/>
</dbReference>
<protein>
    <submittedName>
        <fullName evidence="3">Uncharacterized protein</fullName>
    </submittedName>
</protein>
<dbReference type="PANTHER" id="PTHR35733:SF1">
    <property type="entry name" value="OS02G0307800 PROTEIN"/>
    <property type="match status" value="1"/>
</dbReference>
<dbReference type="PANTHER" id="PTHR35733">
    <property type="entry name" value="OS02G0307800 PROTEIN"/>
    <property type="match status" value="1"/>
</dbReference>
<keyword evidence="4" id="KW-1185">Reference proteome</keyword>
<proteinExistence type="predicted"/>
<feature type="region of interest" description="Disordered" evidence="1">
    <location>
        <begin position="209"/>
        <end position="236"/>
    </location>
</feature>
<comment type="caution">
    <text evidence="3">The sequence shown here is derived from an EMBL/GenBank/DDBJ whole genome shotgun (WGS) entry which is preliminary data.</text>
</comment>
<feature type="transmembrane region" description="Helical" evidence="2">
    <location>
        <begin position="164"/>
        <end position="186"/>
    </location>
</feature>
<evidence type="ECO:0000256" key="2">
    <source>
        <dbReference type="SAM" id="Phobius"/>
    </source>
</evidence>
<dbReference type="GO" id="GO:0009535">
    <property type="term" value="C:chloroplast thylakoid membrane"/>
    <property type="evidence" value="ECO:0007669"/>
    <property type="project" value="TreeGrafter"/>
</dbReference>
<evidence type="ECO:0000256" key="1">
    <source>
        <dbReference type="SAM" id="MobiDB-lite"/>
    </source>
</evidence>
<dbReference type="Pfam" id="PF11282">
    <property type="entry name" value="DUF3082"/>
    <property type="match status" value="1"/>
</dbReference>
<evidence type="ECO:0000313" key="3">
    <source>
        <dbReference type="EMBL" id="MBA0619226.1"/>
    </source>
</evidence>
<gene>
    <name evidence="3" type="ORF">Godav_028440</name>
</gene>
<feature type="compositionally biased region" description="Basic and acidic residues" evidence="1">
    <location>
        <begin position="222"/>
        <end position="236"/>
    </location>
</feature>
<name>A0A7J8S0V0_GOSDV</name>
<sequence length="236" mass="26224">LPREEPFTTPIAEEKEQEEEVPIELPPSYSSFSSSSPLQTATTVLLSGAIAAFLFRSIRRRAKRAKEFRLRSKSLKEKSLNRLKAMGSASIKNKKLSTPSPVDALLGSLIAGVIAVFLYKFTTTIEAALNRQTVSDNFSDAIVIYLKHCHSSQTFFISMLCRTIVNGLCYLATFVYGFNSIGLFLYSGQLALNPIMEGYMISENKNKDEENVGSVSSVKQNAIERSELSSSRERED</sequence>
<reference evidence="3 4" key="1">
    <citation type="journal article" date="2019" name="Genome Biol. Evol.">
        <title>Insights into the evolution of the New World diploid cottons (Gossypium, subgenus Houzingenia) based on genome sequencing.</title>
        <authorList>
            <person name="Grover C.E."/>
            <person name="Arick M.A. 2nd"/>
            <person name="Thrash A."/>
            <person name="Conover J.L."/>
            <person name="Sanders W.S."/>
            <person name="Peterson D.G."/>
            <person name="Frelichowski J.E."/>
            <person name="Scheffler J.A."/>
            <person name="Scheffler B.E."/>
            <person name="Wendel J.F."/>
        </authorList>
    </citation>
    <scope>NUCLEOTIDE SEQUENCE [LARGE SCALE GENOMIC DNA]</scope>
    <source>
        <strain evidence="3">27</strain>
        <tissue evidence="3">Leaf</tissue>
    </source>
</reference>
<dbReference type="EMBL" id="JABFAC010000007">
    <property type="protein sequence ID" value="MBA0619226.1"/>
    <property type="molecule type" value="Genomic_DNA"/>
</dbReference>
<accession>A0A7J8S0V0</accession>
<keyword evidence="2" id="KW-0472">Membrane</keyword>
<dbReference type="InterPro" id="IPR021434">
    <property type="entry name" value="DUF3082"/>
</dbReference>
<feature type="non-terminal residue" evidence="3">
    <location>
        <position position="1"/>
    </location>
</feature>
<evidence type="ECO:0000313" key="4">
    <source>
        <dbReference type="Proteomes" id="UP000593561"/>
    </source>
</evidence>
<keyword evidence="2" id="KW-0812">Transmembrane</keyword>
<feature type="region of interest" description="Disordered" evidence="1">
    <location>
        <begin position="1"/>
        <end position="23"/>
    </location>
</feature>